<dbReference type="GO" id="GO:0005634">
    <property type="term" value="C:nucleus"/>
    <property type="evidence" value="ECO:0007669"/>
    <property type="project" value="TreeGrafter"/>
</dbReference>
<feature type="region of interest" description="Disordered" evidence="3">
    <location>
        <begin position="256"/>
        <end position="326"/>
    </location>
</feature>
<gene>
    <name evidence="6" type="ORF">AKO1_011597</name>
</gene>
<feature type="compositionally biased region" description="Acidic residues" evidence="3">
    <location>
        <begin position="290"/>
        <end position="318"/>
    </location>
</feature>
<dbReference type="GO" id="GO:0000981">
    <property type="term" value="F:DNA-binding transcription factor activity, RNA polymerase II-specific"/>
    <property type="evidence" value="ECO:0007669"/>
    <property type="project" value="TreeGrafter"/>
</dbReference>
<evidence type="ECO:0000313" key="6">
    <source>
        <dbReference type="EMBL" id="KAL0484549.1"/>
    </source>
</evidence>
<dbReference type="PROSITE" id="PS50090">
    <property type="entry name" value="MYB_LIKE"/>
    <property type="match status" value="2"/>
</dbReference>
<organism evidence="6 7">
    <name type="scientific">Acrasis kona</name>
    <dbReference type="NCBI Taxonomy" id="1008807"/>
    <lineage>
        <taxon>Eukaryota</taxon>
        <taxon>Discoba</taxon>
        <taxon>Heterolobosea</taxon>
        <taxon>Tetramitia</taxon>
        <taxon>Eutetramitia</taxon>
        <taxon>Acrasidae</taxon>
        <taxon>Acrasis</taxon>
    </lineage>
</organism>
<evidence type="ECO:0000259" key="4">
    <source>
        <dbReference type="PROSITE" id="PS50090"/>
    </source>
</evidence>
<dbReference type="GO" id="GO:0045944">
    <property type="term" value="P:positive regulation of transcription by RNA polymerase II"/>
    <property type="evidence" value="ECO:0007669"/>
    <property type="project" value="TreeGrafter"/>
</dbReference>
<evidence type="ECO:0000256" key="1">
    <source>
        <dbReference type="ARBA" id="ARBA00022737"/>
    </source>
</evidence>
<feature type="region of interest" description="Disordered" evidence="3">
    <location>
        <begin position="196"/>
        <end position="244"/>
    </location>
</feature>
<dbReference type="SUPFAM" id="SSF46689">
    <property type="entry name" value="Homeodomain-like"/>
    <property type="match status" value="1"/>
</dbReference>
<dbReference type="SMART" id="SM00717">
    <property type="entry name" value="SANT"/>
    <property type="match status" value="2"/>
</dbReference>
<evidence type="ECO:0000256" key="3">
    <source>
        <dbReference type="SAM" id="MobiDB-lite"/>
    </source>
</evidence>
<dbReference type="CDD" id="cd00167">
    <property type="entry name" value="SANT"/>
    <property type="match status" value="2"/>
</dbReference>
<name>A0AAW2Z5E3_9EUKA</name>
<sequence length="450" mass="51580">MVIADTERIEQQSSSRTESPVESSHGTADESSEYCDSDSSITSQRSRKKNKKTSSQTKKKAKSQSSTTKKSNTRKRKQSELTGSDGLAHVKGAWSDEEDQKLKDLVKKYGPKRWSVIAEKLPGRIGKQCRERWYNHLDPSVKKDWWTAEEDRIIIDFHERNGNQWAQIAKLLPGRPANAIKNHWNSTLRRAVDKGGKIKKDVKKTKVSIQPTKKRKIEKSISDEEYEDKVEEEEEEEDYATPLIVEPQSALDDTITQEQVNHHHQPSPKSSPLPAYITRNSNKRKRYESEDQMMSEDDSDTCSESDSEHEEVESDDEFVNSPLPVTTTNRVVPRNQAIEEDQDELMMDTVSAATNNAAAIVSGDSYYIISPSKECIFSAPTVVDPPMTSAQLQKLRQECLEEVYKHDDIETLRRIVLIRQYDPEYKRAVEKQDSNDFFEQTLLSYWSHSC</sequence>
<accession>A0AAW2Z5E3</accession>
<feature type="domain" description="Myb-like" evidence="4">
    <location>
        <begin position="138"/>
        <end position="188"/>
    </location>
</feature>
<dbReference type="PANTHER" id="PTHR45614:SF26">
    <property type="entry name" value="MYB-LIKE PROTEIN Q"/>
    <property type="match status" value="1"/>
</dbReference>
<keyword evidence="1" id="KW-0677">Repeat</keyword>
<dbReference type="GO" id="GO:0000978">
    <property type="term" value="F:RNA polymerase II cis-regulatory region sequence-specific DNA binding"/>
    <property type="evidence" value="ECO:0007669"/>
    <property type="project" value="TreeGrafter"/>
</dbReference>
<evidence type="ECO:0000256" key="2">
    <source>
        <dbReference type="ARBA" id="ARBA00023125"/>
    </source>
</evidence>
<proteinExistence type="predicted"/>
<dbReference type="Gene3D" id="1.10.10.60">
    <property type="entry name" value="Homeodomain-like"/>
    <property type="match status" value="2"/>
</dbReference>
<keyword evidence="2" id="KW-0238">DNA-binding</keyword>
<feature type="compositionally biased region" description="Basic residues" evidence="3">
    <location>
        <begin position="200"/>
        <end position="217"/>
    </location>
</feature>
<reference evidence="6 7" key="1">
    <citation type="submission" date="2024-03" db="EMBL/GenBank/DDBJ databases">
        <title>The Acrasis kona genome and developmental transcriptomes reveal deep origins of eukaryotic multicellular pathways.</title>
        <authorList>
            <person name="Sheikh S."/>
            <person name="Fu C.-J."/>
            <person name="Brown M.W."/>
            <person name="Baldauf S.L."/>
        </authorList>
    </citation>
    <scope>NUCLEOTIDE SEQUENCE [LARGE SCALE GENOMIC DNA]</scope>
    <source>
        <strain evidence="6 7">ATCC MYA-3509</strain>
    </source>
</reference>
<dbReference type="GO" id="GO:0000278">
    <property type="term" value="P:mitotic cell cycle"/>
    <property type="evidence" value="ECO:0007669"/>
    <property type="project" value="TreeGrafter"/>
</dbReference>
<protein>
    <submittedName>
        <fullName evidence="6">Uncharacterized protein</fullName>
    </submittedName>
</protein>
<dbReference type="InterPro" id="IPR009057">
    <property type="entry name" value="Homeodomain-like_sf"/>
</dbReference>
<dbReference type="InterPro" id="IPR017930">
    <property type="entry name" value="Myb_dom"/>
</dbReference>
<dbReference type="Pfam" id="PF00249">
    <property type="entry name" value="Myb_DNA-binding"/>
    <property type="match status" value="2"/>
</dbReference>
<dbReference type="PROSITE" id="PS51294">
    <property type="entry name" value="HTH_MYB"/>
    <property type="match status" value="2"/>
</dbReference>
<dbReference type="AlphaFoldDB" id="A0AAW2Z5E3"/>
<dbReference type="FunFam" id="1.10.10.60:FF:000010">
    <property type="entry name" value="Transcriptional activator Myb isoform A"/>
    <property type="match status" value="1"/>
</dbReference>
<dbReference type="InterPro" id="IPR001005">
    <property type="entry name" value="SANT/Myb"/>
</dbReference>
<feature type="compositionally biased region" description="Basic residues" evidence="3">
    <location>
        <begin position="45"/>
        <end position="62"/>
    </location>
</feature>
<evidence type="ECO:0000259" key="5">
    <source>
        <dbReference type="PROSITE" id="PS51294"/>
    </source>
</evidence>
<feature type="compositionally biased region" description="Basic and acidic residues" evidence="3">
    <location>
        <begin position="1"/>
        <end position="10"/>
    </location>
</feature>
<feature type="compositionally biased region" description="Acidic residues" evidence="3">
    <location>
        <begin position="223"/>
        <end position="239"/>
    </location>
</feature>
<evidence type="ECO:0000313" key="7">
    <source>
        <dbReference type="Proteomes" id="UP001431209"/>
    </source>
</evidence>
<feature type="domain" description="HTH myb-type" evidence="5">
    <location>
        <begin position="89"/>
        <end position="141"/>
    </location>
</feature>
<dbReference type="PANTHER" id="PTHR45614">
    <property type="entry name" value="MYB PROTEIN-RELATED"/>
    <property type="match status" value="1"/>
</dbReference>
<comment type="caution">
    <text evidence="6">The sequence shown here is derived from an EMBL/GenBank/DDBJ whole genome shotgun (WGS) entry which is preliminary data.</text>
</comment>
<dbReference type="Proteomes" id="UP001431209">
    <property type="component" value="Unassembled WGS sequence"/>
</dbReference>
<feature type="domain" description="Myb-like" evidence="4">
    <location>
        <begin position="91"/>
        <end position="137"/>
    </location>
</feature>
<feature type="domain" description="HTH myb-type" evidence="5">
    <location>
        <begin position="142"/>
        <end position="192"/>
    </location>
</feature>
<keyword evidence="7" id="KW-1185">Reference proteome</keyword>
<feature type="region of interest" description="Disordered" evidence="3">
    <location>
        <begin position="1"/>
        <end position="92"/>
    </location>
</feature>
<dbReference type="EMBL" id="JAOPGA020001054">
    <property type="protein sequence ID" value="KAL0484549.1"/>
    <property type="molecule type" value="Genomic_DNA"/>
</dbReference>
<dbReference type="InterPro" id="IPR050560">
    <property type="entry name" value="MYB_TF"/>
</dbReference>
<feature type="compositionally biased region" description="Low complexity" evidence="3">
    <location>
        <begin position="13"/>
        <end position="24"/>
    </location>
</feature>